<evidence type="ECO:0000313" key="1">
    <source>
        <dbReference type="EMBL" id="EMC94809.1"/>
    </source>
</evidence>
<dbReference type="Proteomes" id="UP000011761">
    <property type="component" value="Unassembled WGS sequence"/>
</dbReference>
<name>M2N6U6_BAUPA</name>
<dbReference type="HOGENOM" id="CLU_2468705_0_0_1"/>
<sequence length="88" mass="9960">MLGPMDRGVCRSRAWYLHLQQAHQNWCGDWSDYGTLLPGRSLFCGGRIARIRHRAAGWGLLLCYCWVCVRMLTEESAFVDASTIPASI</sequence>
<keyword evidence="2" id="KW-1185">Reference proteome</keyword>
<dbReference type="GeneID" id="19115516"/>
<proteinExistence type="predicted"/>
<organism evidence="1 2">
    <name type="scientific">Baudoinia panamericana (strain UAMH 10762)</name>
    <name type="common">Angels' share fungus</name>
    <name type="synonym">Baudoinia compniacensis (strain UAMH 10762)</name>
    <dbReference type="NCBI Taxonomy" id="717646"/>
    <lineage>
        <taxon>Eukaryota</taxon>
        <taxon>Fungi</taxon>
        <taxon>Dikarya</taxon>
        <taxon>Ascomycota</taxon>
        <taxon>Pezizomycotina</taxon>
        <taxon>Dothideomycetes</taxon>
        <taxon>Dothideomycetidae</taxon>
        <taxon>Mycosphaerellales</taxon>
        <taxon>Teratosphaeriaceae</taxon>
        <taxon>Baudoinia</taxon>
    </lineage>
</organism>
<dbReference type="AlphaFoldDB" id="M2N6U6"/>
<evidence type="ECO:0000313" key="2">
    <source>
        <dbReference type="Proteomes" id="UP000011761"/>
    </source>
</evidence>
<reference evidence="1 2" key="1">
    <citation type="journal article" date="2012" name="PLoS Pathog.">
        <title>Diverse lifestyles and strategies of plant pathogenesis encoded in the genomes of eighteen Dothideomycetes fungi.</title>
        <authorList>
            <person name="Ohm R.A."/>
            <person name="Feau N."/>
            <person name="Henrissat B."/>
            <person name="Schoch C.L."/>
            <person name="Horwitz B.A."/>
            <person name="Barry K.W."/>
            <person name="Condon B.J."/>
            <person name="Copeland A.C."/>
            <person name="Dhillon B."/>
            <person name="Glaser F."/>
            <person name="Hesse C.N."/>
            <person name="Kosti I."/>
            <person name="LaButti K."/>
            <person name="Lindquist E.A."/>
            <person name="Lucas S."/>
            <person name="Salamov A.A."/>
            <person name="Bradshaw R.E."/>
            <person name="Ciuffetti L."/>
            <person name="Hamelin R.C."/>
            <person name="Kema G.H.J."/>
            <person name="Lawrence C."/>
            <person name="Scott J.A."/>
            <person name="Spatafora J.W."/>
            <person name="Turgeon B.G."/>
            <person name="de Wit P.J.G.M."/>
            <person name="Zhong S."/>
            <person name="Goodwin S.B."/>
            <person name="Grigoriev I.V."/>
        </authorList>
    </citation>
    <scope>NUCLEOTIDE SEQUENCE [LARGE SCALE GENOMIC DNA]</scope>
    <source>
        <strain evidence="1 2">UAMH 10762</strain>
    </source>
</reference>
<protein>
    <submittedName>
        <fullName evidence="1">Uncharacterized protein</fullName>
    </submittedName>
</protein>
<accession>M2N6U6</accession>
<gene>
    <name evidence="1" type="ORF">BAUCODRAFT_562488</name>
</gene>
<dbReference type="EMBL" id="KB445558">
    <property type="protein sequence ID" value="EMC94809.1"/>
    <property type="molecule type" value="Genomic_DNA"/>
</dbReference>
<dbReference type="KEGG" id="bcom:BAUCODRAFT_562488"/>
<dbReference type="RefSeq" id="XP_007678501.1">
    <property type="nucleotide sequence ID" value="XM_007680311.1"/>
</dbReference>